<evidence type="ECO:0000256" key="1">
    <source>
        <dbReference type="ARBA" id="ARBA00002486"/>
    </source>
</evidence>
<dbReference type="InterPro" id="IPR036388">
    <property type="entry name" value="WH-like_DNA-bd_sf"/>
</dbReference>
<dbReference type="EMBL" id="LKHP01000001">
    <property type="protein sequence ID" value="KRQ88060.1"/>
    <property type="molecule type" value="Genomic_DNA"/>
</dbReference>
<reference evidence="4 5" key="1">
    <citation type="submission" date="2015-09" db="EMBL/GenBank/DDBJ databases">
        <title>Draft genome sequence of a Caloramator mitchellensis, a moderate thermophile from the Great Artesian Basin of Australia.</title>
        <authorList>
            <person name="Patel B.K."/>
        </authorList>
    </citation>
    <scope>NUCLEOTIDE SEQUENCE [LARGE SCALE GENOMIC DNA]</scope>
    <source>
        <strain evidence="4 5">VF08</strain>
    </source>
</reference>
<dbReference type="SUPFAM" id="SSF53067">
    <property type="entry name" value="Actin-like ATPase domain"/>
    <property type="match status" value="1"/>
</dbReference>
<keyword evidence="5" id="KW-1185">Reference proteome</keyword>
<dbReference type="SUPFAM" id="SSF46785">
    <property type="entry name" value="Winged helix' DNA-binding domain"/>
    <property type="match status" value="1"/>
</dbReference>
<comment type="similarity">
    <text evidence="2">Belongs to the ROK (NagC/XylR) family.</text>
</comment>
<dbReference type="PROSITE" id="PS01125">
    <property type="entry name" value="ROK"/>
    <property type="match status" value="1"/>
</dbReference>
<dbReference type="Gene3D" id="3.30.420.40">
    <property type="match status" value="2"/>
</dbReference>
<dbReference type="RefSeq" id="WP_057976232.1">
    <property type="nucleotide sequence ID" value="NZ_LKHP01000001.1"/>
</dbReference>
<dbReference type="STRING" id="908809.ABG79_00227"/>
<dbReference type="InterPro" id="IPR043129">
    <property type="entry name" value="ATPase_NBD"/>
</dbReference>
<keyword evidence="3" id="KW-0119">Carbohydrate metabolism</keyword>
<dbReference type="Proteomes" id="UP000052015">
    <property type="component" value="Unassembled WGS sequence"/>
</dbReference>
<sequence length="396" mass="44078">MRKNLVPGSFQLMKKINTGLILDAIRLYSPISRAEIAKMLNLTPATVTNITAELLKRNIIIESDLGQSTGGRKPVMLKINANSYYLIATHIGSTRVRVAIMNMESEILDSRTEKLYENIEYEVAQDILFRLIREIINDNKIEKNKILGIGASAHGIVNFEKGIIVFAPNFGWKNIPLKDILEDEFEIQTFVDRDVRSMALAESWYGEGREVESFICIKVGYGIGAAIINNKQQVRGVTDGLGEFGHTKIEIDGRKCICGNKGCLEAYASERSIIRFAKENGYEDDLSIEKINQETSHGNSKVIDAINKAGHYLGIGIANLINIFNPSLIVIGGDLIDVNDVFFQEVVQSAEKYALADLFEHVKIKRTKTGKDAIIKGAGLLVLDNLFDSIQREVII</sequence>
<dbReference type="CDD" id="cd24076">
    <property type="entry name" value="ASKHA_ATPase_ROK_BsXylR-like"/>
    <property type="match status" value="1"/>
</dbReference>
<name>A0A0R3K3Y2_CALMK</name>
<proteinExistence type="inferred from homology"/>
<dbReference type="InterPro" id="IPR049874">
    <property type="entry name" value="ROK_cs"/>
</dbReference>
<dbReference type="PATRIC" id="fig|908809.3.peg.228"/>
<dbReference type="InterPro" id="IPR036390">
    <property type="entry name" value="WH_DNA-bd_sf"/>
</dbReference>
<dbReference type="PANTHER" id="PTHR18964:SF149">
    <property type="entry name" value="BIFUNCTIONAL UDP-N-ACETYLGLUCOSAMINE 2-EPIMERASE_N-ACETYLMANNOSAMINE KINASE"/>
    <property type="match status" value="1"/>
</dbReference>
<dbReference type="PANTHER" id="PTHR18964">
    <property type="entry name" value="ROK (REPRESSOR, ORF, KINASE) FAMILY"/>
    <property type="match status" value="1"/>
</dbReference>
<protein>
    <submittedName>
        <fullName evidence="4">N-acetylglucosamine repressor</fullName>
    </submittedName>
</protein>
<organism evidence="4 5">
    <name type="scientific">Caloramator mitchellensis</name>
    <dbReference type="NCBI Taxonomy" id="908809"/>
    <lineage>
        <taxon>Bacteria</taxon>
        <taxon>Bacillati</taxon>
        <taxon>Bacillota</taxon>
        <taxon>Clostridia</taxon>
        <taxon>Eubacteriales</taxon>
        <taxon>Clostridiaceae</taxon>
        <taxon>Caloramator</taxon>
    </lineage>
</organism>
<comment type="function">
    <text evidence="1">Transcriptional repressor of xylose-utilizing enzymes.</text>
</comment>
<dbReference type="Pfam" id="PF13412">
    <property type="entry name" value="HTH_24"/>
    <property type="match status" value="1"/>
</dbReference>
<keyword evidence="3" id="KW-0859">Xylose metabolism</keyword>
<dbReference type="InterPro" id="IPR000600">
    <property type="entry name" value="ROK"/>
</dbReference>
<evidence type="ECO:0000313" key="5">
    <source>
        <dbReference type="Proteomes" id="UP000052015"/>
    </source>
</evidence>
<gene>
    <name evidence="4" type="primary">nagC</name>
    <name evidence="4" type="ORF">ABG79_00227</name>
</gene>
<dbReference type="AlphaFoldDB" id="A0A0R3K3Y2"/>
<dbReference type="Pfam" id="PF00480">
    <property type="entry name" value="ROK"/>
    <property type="match status" value="1"/>
</dbReference>
<evidence type="ECO:0000256" key="2">
    <source>
        <dbReference type="ARBA" id="ARBA00006479"/>
    </source>
</evidence>
<dbReference type="GO" id="GO:0042732">
    <property type="term" value="P:D-xylose metabolic process"/>
    <property type="evidence" value="ECO:0007669"/>
    <property type="project" value="UniProtKB-KW"/>
</dbReference>
<dbReference type="Gene3D" id="1.10.10.10">
    <property type="entry name" value="Winged helix-like DNA-binding domain superfamily/Winged helix DNA-binding domain"/>
    <property type="match status" value="1"/>
</dbReference>
<accession>A0A0R3K3Y2</accession>
<evidence type="ECO:0000256" key="3">
    <source>
        <dbReference type="ARBA" id="ARBA00022629"/>
    </source>
</evidence>
<dbReference type="OrthoDB" id="9796533at2"/>
<evidence type="ECO:0000313" key="4">
    <source>
        <dbReference type="EMBL" id="KRQ88060.1"/>
    </source>
</evidence>
<comment type="caution">
    <text evidence="4">The sequence shown here is derived from an EMBL/GenBank/DDBJ whole genome shotgun (WGS) entry which is preliminary data.</text>
</comment>